<evidence type="ECO:0000313" key="1">
    <source>
        <dbReference type="EMBL" id="QTD51364.1"/>
    </source>
</evidence>
<name>A0A8A4TQA1_SULCO</name>
<proteinExistence type="predicted"/>
<keyword evidence="2" id="KW-1185">Reference proteome</keyword>
<evidence type="ECO:0000313" key="2">
    <source>
        <dbReference type="Proteomes" id="UP000663929"/>
    </source>
</evidence>
<dbReference type="Proteomes" id="UP000663929">
    <property type="component" value="Chromosome"/>
</dbReference>
<accession>A0A8A4TQA1</accession>
<dbReference type="RefSeq" id="WP_237381495.1">
    <property type="nucleotide sequence ID" value="NZ_CP071793.1"/>
</dbReference>
<protein>
    <submittedName>
        <fullName evidence="1">Uncharacterized protein</fullName>
    </submittedName>
</protein>
<reference evidence="1" key="1">
    <citation type="submission" date="2021-03" db="EMBL/GenBank/DDBJ databases">
        <title>Acanthopleuribacteraceae sp. M133.</title>
        <authorList>
            <person name="Wang G."/>
        </authorList>
    </citation>
    <scope>NUCLEOTIDE SEQUENCE</scope>
    <source>
        <strain evidence="1">M133</strain>
    </source>
</reference>
<dbReference type="AlphaFoldDB" id="A0A8A4TQA1"/>
<organism evidence="1 2">
    <name type="scientific">Sulfidibacter corallicola</name>
    <dbReference type="NCBI Taxonomy" id="2818388"/>
    <lineage>
        <taxon>Bacteria</taxon>
        <taxon>Pseudomonadati</taxon>
        <taxon>Acidobacteriota</taxon>
        <taxon>Holophagae</taxon>
        <taxon>Acanthopleuribacterales</taxon>
        <taxon>Acanthopleuribacteraceae</taxon>
        <taxon>Sulfidibacter</taxon>
    </lineage>
</organism>
<dbReference type="KEGG" id="scor:J3U87_02750"/>
<sequence length="506" mass="56379">MGDLKDRLGNKSDGQLIRAGHWNDLVDALDDLLETIDGRIQDATTEAVKELENRLSVPLGALRNDLDDIMDRMDFIEPQVHSLQERVHALTHSFLRLNLRTTRQHYSLGQQAEIEIELLGFDGKPHAFEAEARPWVTLLTSWGQFVTTGSFDTRGGVGDRSLVIRVDEKGRARVRLRADNIEGLSGDEEQEVRDILDIRLTGQKSIGETLLAASTAADAPLIEAFTKLTESYDTAPGFRKFVDIYYPNPPFRTGPVTQPRAPQRFRDFNATLVALVTDDNDPTTADFSRGSAPLMVTFRDWIGPFIDLRFLPDISDRAAELAARLGRRIDRNDNFDAAVLKLKDLTRELLADKGVVGRIRQYRALREAFLQLDVADPPPHLDKLRDALGNAVAIGESMEVAQVRSGERGDNAALDVFTNQALSIDRAGKDLGRDVNDKVDGFKKDLDALTEATKGVQTQTEDVSQRLEAANTLFGELNRLDVGRIVDQTNRFQVLEETVNRLRVGG</sequence>
<dbReference type="EMBL" id="CP071793">
    <property type="protein sequence ID" value="QTD51364.1"/>
    <property type="molecule type" value="Genomic_DNA"/>
</dbReference>
<gene>
    <name evidence="1" type="ORF">J3U87_02750</name>
</gene>